<dbReference type="PROSITE" id="PS50930">
    <property type="entry name" value="HTH_LYTTR"/>
    <property type="match status" value="1"/>
</dbReference>
<dbReference type="GO" id="GO:0000156">
    <property type="term" value="F:phosphorelay response regulator activity"/>
    <property type="evidence" value="ECO:0007669"/>
    <property type="project" value="InterPro"/>
</dbReference>
<reference evidence="4 5" key="1">
    <citation type="submission" date="2017-09" db="EMBL/GenBank/DDBJ databases">
        <authorList>
            <person name="Ehlers B."/>
            <person name="Leendertz F.H."/>
        </authorList>
    </citation>
    <scope>NUCLEOTIDE SEQUENCE [LARGE SCALE GENOMIC DNA]</scope>
    <source>
        <strain evidence="4 5">CGMCC 1.10978</strain>
    </source>
</reference>
<dbReference type="PIRSF" id="PIRSF031767">
    <property type="entry name" value="MHYE_LytTR"/>
    <property type="match status" value="1"/>
</dbReference>
<keyword evidence="1" id="KW-0902">Two-component regulatory system</keyword>
<dbReference type="GO" id="GO:0003677">
    <property type="term" value="F:DNA binding"/>
    <property type="evidence" value="ECO:0007669"/>
    <property type="project" value="InterPro"/>
</dbReference>
<dbReference type="InterPro" id="IPR007492">
    <property type="entry name" value="LytTR_DNA-bd_dom"/>
</dbReference>
<evidence type="ECO:0000259" key="3">
    <source>
        <dbReference type="PROSITE" id="PS50930"/>
    </source>
</evidence>
<keyword evidence="2" id="KW-0472">Membrane</keyword>
<keyword evidence="2" id="KW-0812">Transmembrane</keyword>
<feature type="transmembrane region" description="Helical" evidence="2">
    <location>
        <begin position="56"/>
        <end position="77"/>
    </location>
</feature>
<dbReference type="RefSeq" id="WP_097120363.1">
    <property type="nucleotide sequence ID" value="NZ_OCND01000001.1"/>
</dbReference>
<evidence type="ECO:0000256" key="1">
    <source>
        <dbReference type="ARBA" id="ARBA00023012"/>
    </source>
</evidence>
<feature type="transmembrane region" description="Helical" evidence="2">
    <location>
        <begin position="92"/>
        <end position="113"/>
    </location>
</feature>
<organism evidence="4 5">
    <name type="scientific">Pseudoxanthomonas wuyuanensis</name>
    <dbReference type="NCBI Taxonomy" id="1073196"/>
    <lineage>
        <taxon>Bacteria</taxon>
        <taxon>Pseudomonadati</taxon>
        <taxon>Pseudomonadota</taxon>
        <taxon>Gammaproteobacteria</taxon>
        <taxon>Lysobacterales</taxon>
        <taxon>Lysobacteraceae</taxon>
        <taxon>Pseudoxanthomonas</taxon>
    </lineage>
</organism>
<sequence>MSHADSMSYERYLPWRRWVEIGFWVAMIGANCVGNSITTVMDFRRGGSSIQAWEPVVWEASSGLMWLLVVLPAIAWYTRRFPFHWGNWRRQLAGYVGASVAVCLVHVAGMVALRIVAYRTQGMGYDFGPWPRELFYEYLKDVRSFVYIVVTMEGYRMLLRRWQGEASLLTEPDEGPPLEPVERPERFLVRKLGREFLVAANDIEWLQASGNYVNLRVRGHDYPLRSTIAGIEGKLDPGRFARIHRSYIVNLDQVASIEPLDTGDARIHLKDATALPCSRRYRSDLRERVGGENAVTGA</sequence>
<proteinExistence type="predicted"/>
<feature type="transmembrane region" description="Helical" evidence="2">
    <location>
        <begin position="21"/>
        <end position="44"/>
    </location>
</feature>
<dbReference type="Pfam" id="PF04397">
    <property type="entry name" value="LytTR"/>
    <property type="match status" value="1"/>
</dbReference>
<evidence type="ECO:0000313" key="4">
    <source>
        <dbReference type="EMBL" id="SOD51363.1"/>
    </source>
</evidence>
<dbReference type="InterPro" id="IPR046947">
    <property type="entry name" value="LytR-like"/>
</dbReference>
<protein>
    <submittedName>
        <fullName evidence="4">Transcriptional regulator, LytTR family</fullName>
    </submittedName>
</protein>
<dbReference type="Proteomes" id="UP000219374">
    <property type="component" value="Unassembled WGS sequence"/>
</dbReference>
<dbReference type="SMART" id="SM00850">
    <property type="entry name" value="LytTR"/>
    <property type="match status" value="1"/>
</dbReference>
<dbReference type="EMBL" id="OCND01000001">
    <property type="protein sequence ID" value="SOD51363.1"/>
    <property type="molecule type" value="Genomic_DNA"/>
</dbReference>
<feature type="domain" description="HTH LytTR-type" evidence="3">
    <location>
        <begin position="187"/>
        <end position="291"/>
    </location>
</feature>
<dbReference type="InterPro" id="IPR012379">
    <property type="entry name" value="LytTR_MHYE"/>
</dbReference>
<name>A0A286CY69_9GAMM</name>
<evidence type="ECO:0000256" key="2">
    <source>
        <dbReference type="SAM" id="Phobius"/>
    </source>
</evidence>
<keyword evidence="2" id="KW-1133">Transmembrane helix</keyword>
<gene>
    <name evidence="4" type="ORF">SAMN06296416_101585</name>
</gene>
<dbReference type="PANTHER" id="PTHR37299:SF1">
    <property type="entry name" value="STAGE 0 SPORULATION PROTEIN A HOMOLOG"/>
    <property type="match status" value="1"/>
</dbReference>
<dbReference type="OrthoDB" id="9781059at2"/>
<dbReference type="Gene3D" id="2.40.50.1020">
    <property type="entry name" value="LytTr DNA-binding domain"/>
    <property type="match status" value="1"/>
</dbReference>
<evidence type="ECO:0000313" key="5">
    <source>
        <dbReference type="Proteomes" id="UP000219374"/>
    </source>
</evidence>
<keyword evidence="5" id="KW-1185">Reference proteome</keyword>
<accession>A0A286CY69</accession>
<dbReference type="AlphaFoldDB" id="A0A286CY69"/>
<dbReference type="PANTHER" id="PTHR37299">
    <property type="entry name" value="TRANSCRIPTIONAL REGULATOR-RELATED"/>
    <property type="match status" value="1"/>
</dbReference>